<name>A0A2P2R3V7_RHIMU</name>
<proteinExistence type="predicted"/>
<dbReference type="AlphaFoldDB" id="A0A2P2R3V7"/>
<evidence type="ECO:0000313" key="1">
    <source>
        <dbReference type="EMBL" id="MBX73949.1"/>
    </source>
</evidence>
<accession>A0A2P2R3V7</accession>
<reference evidence="1" key="1">
    <citation type="submission" date="2018-02" db="EMBL/GenBank/DDBJ databases">
        <title>Rhizophora mucronata_Transcriptome.</title>
        <authorList>
            <person name="Meera S.P."/>
            <person name="Sreeshan A."/>
            <person name="Augustine A."/>
        </authorList>
    </citation>
    <scope>NUCLEOTIDE SEQUENCE</scope>
    <source>
        <tissue evidence="1">Leaf</tissue>
    </source>
</reference>
<dbReference type="EMBL" id="GGEC01093465">
    <property type="protein sequence ID" value="MBX73949.1"/>
    <property type="molecule type" value="Transcribed_RNA"/>
</dbReference>
<organism evidence="1">
    <name type="scientific">Rhizophora mucronata</name>
    <name type="common">Asiatic mangrove</name>
    <dbReference type="NCBI Taxonomy" id="61149"/>
    <lineage>
        <taxon>Eukaryota</taxon>
        <taxon>Viridiplantae</taxon>
        <taxon>Streptophyta</taxon>
        <taxon>Embryophyta</taxon>
        <taxon>Tracheophyta</taxon>
        <taxon>Spermatophyta</taxon>
        <taxon>Magnoliopsida</taxon>
        <taxon>eudicotyledons</taxon>
        <taxon>Gunneridae</taxon>
        <taxon>Pentapetalae</taxon>
        <taxon>rosids</taxon>
        <taxon>fabids</taxon>
        <taxon>Malpighiales</taxon>
        <taxon>Rhizophoraceae</taxon>
        <taxon>Rhizophora</taxon>
    </lineage>
</organism>
<protein>
    <submittedName>
        <fullName evidence="1">Uncharacterized protein</fullName>
    </submittedName>
</protein>
<sequence length="24" mass="2862">MYICHNQFFSLKKLNIGKLKLHSV</sequence>